<dbReference type="EMBL" id="WHUW01000376">
    <property type="protein sequence ID" value="KAF8415064.1"/>
    <property type="molecule type" value="Genomic_DNA"/>
</dbReference>
<sequence>MYLSVQKPRLKLTHSLFELKPKDTETAQDEVTEPTNSTGTTGTTIDENDDDLSPEFAMETWPVSDRVNRHFKELFVTHDICALITYDANKKVILPTNTSRCFAERLSKCVLLYYMY</sequence>
<evidence type="ECO:0000313" key="2">
    <source>
        <dbReference type="EMBL" id="KAF8415064.1"/>
    </source>
</evidence>
<protein>
    <submittedName>
        <fullName evidence="2">Uncharacterized protein</fullName>
    </submittedName>
</protein>
<keyword evidence="3" id="KW-1185">Reference proteome</keyword>
<dbReference type="AlphaFoldDB" id="A0AAD4G4S7"/>
<comment type="caution">
    <text evidence="2">The sequence shown here is derived from an EMBL/GenBank/DDBJ whole genome shotgun (WGS) entry which is preliminary data.</text>
</comment>
<feature type="compositionally biased region" description="Low complexity" evidence="1">
    <location>
        <begin position="33"/>
        <end position="45"/>
    </location>
</feature>
<evidence type="ECO:0000313" key="3">
    <source>
        <dbReference type="Proteomes" id="UP001194468"/>
    </source>
</evidence>
<gene>
    <name evidence="2" type="ORF">L210DRAFT_938821</name>
</gene>
<accession>A0AAD4G4S7</accession>
<organism evidence="2 3">
    <name type="scientific">Boletus edulis BED1</name>
    <dbReference type="NCBI Taxonomy" id="1328754"/>
    <lineage>
        <taxon>Eukaryota</taxon>
        <taxon>Fungi</taxon>
        <taxon>Dikarya</taxon>
        <taxon>Basidiomycota</taxon>
        <taxon>Agaricomycotina</taxon>
        <taxon>Agaricomycetes</taxon>
        <taxon>Agaricomycetidae</taxon>
        <taxon>Boletales</taxon>
        <taxon>Boletineae</taxon>
        <taxon>Boletaceae</taxon>
        <taxon>Boletoideae</taxon>
        <taxon>Boletus</taxon>
    </lineage>
</organism>
<evidence type="ECO:0000256" key="1">
    <source>
        <dbReference type="SAM" id="MobiDB-lite"/>
    </source>
</evidence>
<reference evidence="2" key="2">
    <citation type="journal article" date="2020" name="Nat. Commun.">
        <title>Large-scale genome sequencing of mycorrhizal fungi provides insights into the early evolution of symbiotic traits.</title>
        <authorList>
            <person name="Miyauchi S."/>
            <person name="Kiss E."/>
            <person name="Kuo A."/>
            <person name="Drula E."/>
            <person name="Kohler A."/>
            <person name="Sanchez-Garcia M."/>
            <person name="Morin E."/>
            <person name="Andreopoulos B."/>
            <person name="Barry K.W."/>
            <person name="Bonito G."/>
            <person name="Buee M."/>
            <person name="Carver A."/>
            <person name="Chen C."/>
            <person name="Cichocki N."/>
            <person name="Clum A."/>
            <person name="Culley D."/>
            <person name="Crous P.W."/>
            <person name="Fauchery L."/>
            <person name="Girlanda M."/>
            <person name="Hayes R.D."/>
            <person name="Keri Z."/>
            <person name="LaButti K."/>
            <person name="Lipzen A."/>
            <person name="Lombard V."/>
            <person name="Magnuson J."/>
            <person name="Maillard F."/>
            <person name="Murat C."/>
            <person name="Nolan M."/>
            <person name="Ohm R.A."/>
            <person name="Pangilinan J."/>
            <person name="Pereira M.F."/>
            <person name="Perotto S."/>
            <person name="Peter M."/>
            <person name="Pfister S."/>
            <person name="Riley R."/>
            <person name="Sitrit Y."/>
            <person name="Stielow J.B."/>
            <person name="Szollosi G."/>
            <person name="Zifcakova L."/>
            <person name="Stursova M."/>
            <person name="Spatafora J.W."/>
            <person name="Tedersoo L."/>
            <person name="Vaario L.M."/>
            <person name="Yamada A."/>
            <person name="Yan M."/>
            <person name="Wang P."/>
            <person name="Xu J."/>
            <person name="Bruns T."/>
            <person name="Baldrian P."/>
            <person name="Vilgalys R."/>
            <person name="Dunand C."/>
            <person name="Henrissat B."/>
            <person name="Grigoriev I.V."/>
            <person name="Hibbett D."/>
            <person name="Nagy L.G."/>
            <person name="Martin F.M."/>
        </authorList>
    </citation>
    <scope>NUCLEOTIDE SEQUENCE</scope>
    <source>
        <strain evidence="2">BED1</strain>
    </source>
</reference>
<reference evidence="2" key="1">
    <citation type="submission" date="2019-10" db="EMBL/GenBank/DDBJ databases">
        <authorList>
            <consortium name="DOE Joint Genome Institute"/>
            <person name="Kuo A."/>
            <person name="Miyauchi S."/>
            <person name="Kiss E."/>
            <person name="Drula E."/>
            <person name="Kohler A."/>
            <person name="Sanchez-Garcia M."/>
            <person name="Andreopoulos B."/>
            <person name="Barry K.W."/>
            <person name="Bonito G."/>
            <person name="Buee M."/>
            <person name="Carver A."/>
            <person name="Chen C."/>
            <person name="Cichocki N."/>
            <person name="Clum A."/>
            <person name="Culley D."/>
            <person name="Crous P.W."/>
            <person name="Fauchery L."/>
            <person name="Girlanda M."/>
            <person name="Hayes R."/>
            <person name="Keri Z."/>
            <person name="LaButti K."/>
            <person name="Lipzen A."/>
            <person name="Lombard V."/>
            <person name="Magnuson J."/>
            <person name="Maillard F."/>
            <person name="Morin E."/>
            <person name="Murat C."/>
            <person name="Nolan M."/>
            <person name="Ohm R."/>
            <person name="Pangilinan J."/>
            <person name="Pereira M."/>
            <person name="Perotto S."/>
            <person name="Peter M."/>
            <person name="Riley R."/>
            <person name="Sitrit Y."/>
            <person name="Stielow B."/>
            <person name="Szollosi G."/>
            <person name="Zifcakova L."/>
            <person name="Stursova M."/>
            <person name="Spatafora J.W."/>
            <person name="Tedersoo L."/>
            <person name="Vaario L.-M."/>
            <person name="Yamada A."/>
            <person name="Yan M."/>
            <person name="Wang P."/>
            <person name="Xu J."/>
            <person name="Bruns T."/>
            <person name="Baldrian P."/>
            <person name="Vilgalys R."/>
            <person name="Henrissat B."/>
            <person name="Grigoriev I.V."/>
            <person name="Hibbett D."/>
            <person name="Nagy L.G."/>
            <person name="Martin F.M."/>
        </authorList>
    </citation>
    <scope>NUCLEOTIDE SEQUENCE</scope>
    <source>
        <strain evidence="2">BED1</strain>
    </source>
</reference>
<proteinExistence type="predicted"/>
<name>A0AAD4G4S7_BOLED</name>
<dbReference type="Proteomes" id="UP001194468">
    <property type="component" value="Unassembled WGS sequence"/>
</dbReference>
<feature type="region of interest" description="Disordered" evidence="1">
    <location>
        <begin position="21"/>
        <end position="53"/>
    </location>
</feature>